<dbReference type="STRING" id="3088.A0A383WPY8"/>
<dbReference type="InterPro" id="IPR007865">
    <property type="entry name" value="Aminopep_P_N"/>
</dbReference>
<dbReference type="SUPFAM" id="SSF53092">
    <property type="entry name" value="Creatinase/prolidase N-terminal domain"/>
    <property type="match status" value="1"/>
</dbReference>
<dbReference type="CDD" id="cd01087">
    <property type="entry name" value="Prolidase"/>
    <property type="match status" value="1"/>
</dbReference>
<evidence type="ECO:0000256" key="10">
    <source>
        <dbReference type="ARBA" id="ARBA00044051"/>
    </source>
</evidence>
<dbReference type="GO" id="GO:0102009">
    <property type="term" value="F:proline dipeptidase activity"/>
    <property type="evidence" value="ECO:0007669"/>
    <property type="project" value="UniProtKB-EC"/>
</dbReference>
<dbReference type="SUPFAM" id="SSF55920">
    <property type="entry name" value="Creatinase/aminopeptidase"/>
    <property type="match status" value="1"/>
</dbReference>
<gene>
    <name evidence="17" type="ORF">BQ4739_LOCUS19072</name>
</gene>
<evidence type="ECO:0000256" key="3">
    <source>
        <dbReference type="ARBA" id="ARBA00022670"/>
    </source>
</evidence>
<dbReference type="GO" id="GO:0030145">
    <property type="term" value="F:manganese ion binding"/>
    <property type="evidence" value="ECO:0007669"/>
    <property type="project" value="InterPro"/>
</dbReference>
<evidence type="ECO:0000256" key="4">
    <source>
        <dbReference type="ARBA" id="ARBA00022723"/>
    </source>
</evidence>
<feature type="domain" description="Aminopeptidase P N-terminal" evidence="16">
    <location>
        <begin position="17"/>
        <end position="155"/>
    </location>
</feature>
<keyword evidence="4" id="KW-0479">Metal-binding</keyword>
<comment type="catalytic activity">
    <reaction evidence="15">
        <text>Xaa-L-Pro dipeptide + H2O = an L-alpha-amino acid + L-proline</text>
        <dbReference type="Rhea" id="RHEA:76407"/>
        <dbReference type="ChEBI" id="CHEBI:15377"/>
        <dbReference type="ChEBI" id="CHEBI:59869"/>
        <dbReference type="ChEBI" id="CHEBI:60039"/>
        <dbReference type="ChEBI" id="CHEBI:195196"/>
        <dbReference type="EC" id="3.4.13.9"/>
    </reaction>
</comment>
<sequence length="514" mass="55640">MAEDKCCFYMGPGTLKIDRRAFHGPIQQGVLQRMQAALPEDKRGIILLKGGDVQPVYTTDGEILFRQESYLHYLFGVNEDGFWGALDVRNGRSMLFMPRLPASYGVWMGVIQGPNYYKAKYAVDDVAYVDDMSGMLAAAGAPCIHLLSGTNTDSGTEVQPPSFEGSDKLTLETATLFREINEARVHKTPGEIVLMKYVNHLGSRAHVAMMQGCKPGMMEYQAESIFRHFTYSKGGCRNQGYTCIAASGSNGAVLHYGHGGAPNDAQMLDGDLVLFDMGCEYYRYGSDITCSWPVNGKFTPQQALLYNAVLDAHRSVIAAMAPGVSWPDLHTLAYRKIIGGLAAGGLLQGDIEEMIAAEVGGLFMPHGLGHLIGIDTHDVGGYGDGFPERIQRPGYKSLRTARQLEAGMIITVEPGCYFNPVLLLPAFGDPVHSKFLVKEAIQPFMSMGGVRIEDNVVVTESGSLSLTDVPRTVKEIEAVMAGAHWPFGGVRDTPVDETQNSIAGVVAVPGIAVA</sequence>
<evidence type="ECO:0000256" key="13">
    <source>
        <dbReference type="ARBA" id="ARBA00044284"/>
    </source>
</evidence>
<dbReference type="InterPro" id="IPR052433">
    <property type="entry name" value="X-Pro_dipept-like"/>
</dbReference>
<dbReference type="FunFam" id="3.90.230.10:FF:000002">
    <property type="entry name" value="Xaa-Pro aminopeptidase 3"/>
    <property type="match status" value="1"/>
</dbReference>
<comment type="cofactor">
    <cofactor evidence="1">
        <name>Mn(2+)</name>
        <dbReference type="ChEBI" id="CHEBI:29035"/>
    </cofactor>
</comment>
<evidence type="ECO:0000256" key="5">
    <source>
        <dbReference type="ARBA" id="ARBA00022801"/>
    </source>
</evidence>
<keyword evidence="18" id="KW-1185">Reference proteome</keyword>
<keyword evidence="8" id="KW-0464">Manganese</keyword>
<evidence type="ECO:0000313" key="17">
    <source>
        <dbReference type="EMBL" id="SZX78766.1"/>
    </source>
</evidence>
<evidence type="ECO:0000256" key="6">
    <source>
        <dbReference type="ARBA" id="ARBA00022997"/>
    </source>
</evidence>
<dbReference type="AlphaFoldDB" id="A0A383WPY8"/>
<evidence type="ECO:0000256" key="1">
    <source>
        <dbReference type="ARBA" id="ARBA00001936"/>
    </source>
</evidence>
<dbReference type="EMBL" id="FNXT01001338">
    <property type="protein sequence ID" value="SZX78766.1"/>
    <property type="molecule type" value="Genomic_DNA"/>
</dbReference>
<reference evidence="17 18" key="1">
    <citation type="submission" date="2016-10" db="EMBL/GenBank/DDBJ databases">
        <authorList>
            <person name="Cai Z."/>
        </authorList>
    </citation>
    <scope>NUCLEOTIDE SEQUENCE [LARGE SCALE GENOMIC DNA]</scope>
</reference>
<evidence type="ECO:0000256" key="7">
    <source>
        <dbReference type="ARBA" id="ARBA00023049"/>
    </source>
</evidence>
<name>A0A383WPY8_TETOB</name>
<keyword evidence="5" id="KW-0378">Hydrolase</keyword>
<accession>A0A383WPY8</accession>
<evidence type="ECO:0000256" key="14">
    <source>
        <dbReference type="ARBA" id="ARBA00044351"/>
    </source>
</evidence>
<dbReference type="SMART" id="SM01011">
    <property type="entry name" value="AMP_N"/>
    <property type="match status" value="1"/>
</dbReference>
<dbReference type="Proteomes" id="UP000256970">
    <property type="component" value="Unassembled WGS sequence"/>
</dbReference>
<dbReference type="InterPro" id="IPR000994">
    <property type="entry name" value="Pept_M24"/>
</dbReference>
<evidence type="ECO:0000313" key="18">
    <source>
        <dbReference type="Proteomes" id="UP000256970"/>
    </source>
</evidence>
<dbReference type="Gene3D" id="3.90.230.10">
    <property type="entry name" value="Creatinase/methionine aminopeptidase superfamily"/>
    <property type="match status" value="1"/>
</dbReference>
<dbReference type="Pfam" id="PF00557">
    <property type="entry name" value="Peptidase_M24"/>
    <property type="match status" value="1"/>
</dbReference>
<dbReference type="GO" id="GO:0070006">
    <property type="term" value="F:metalloaminopeptidase activity"/>
    <property type="evidence" value="ECO:0007669"/>
    <property type="project" value="InterPro"/>
</dbReference>
<keyword evidence="7" id="KW-0482">Metalloprotease</keyword>
<proteinExistence type="inferred from homology"/>
<keyword evidence="3" id="KW-0645">Protease</keyword>
<evidence type="ECO:0000259" key="16">
    <source>
        <dbReference type="SMART" id="SM01011"/>
    </source>
</evidence>
<evidence type="ECO:0000256" key="11">
    <source>
        <dbReference type="ARBA" id="ARBA00044141"/>
    </source>
</evidence>
<evidence type="ECO:0000256" key="15">
    <source>
        <dbReference type="ARBA" id="ARBA00048994"/>
    </source>
</evidence>
<evidence type="ECO:0000256" key="12">
    <source>
        <dbReference type="ARBA" id="ARBA00044252"/>
    </source>
</evidence>
<comment type="subunit">
    <text evidence="2">Homodimer.</text>
</comment>
<dbReference type="GO" id="GO:0006508">
    <property type="term" value="P:proteolysis"/>
    <property type="evidence" value="ECO:0007669"/>
    <property type="project" value="UniProtKB-KW"/>
</dbReference>
<organism evidence="17 18">
    <name type="scientific">Tetradesmus obliquus</name>
    <name type="common">Green alga</name>
    <name type="synonym">Acutodesmus obliquus</name>
    <dbReference type="NCBI Taxonomy" id="3088"/>
    <lineage>
        <taxon>Eukaryota</taxon>
        <taxon>Viridiplantae</taxon>
        <taxon>Chlorophyta</taxon>
        <taxon>core chlorophytes</taxon>
        <taxon>Chlorophyceae</taxon>
        <taxon>CS clade</taxon>
        <taxon>Sphaeropleales</taxon>
        <taxon>Scenedesmaceae</taxon>
        <taxon>Tetradesmus</taxon>
    </lineage>
</organism>
<dbReference type="PANTHER" id="PTHR48480">
    <property type="match status" value="1"/>
</dbReference>
<evidence type="ECO:0000256" key="9">
    <source>
        <dbReference type="ARBA" id="ARBA00043990"/>
    </source>
</evidence>
<evidence type="ECO:0000256" key="2">
    <source>
        <dbReference type="ARBA" id="ARBA00011738"/>
    </source>
</evidence>
<dbReference type="Gene3D" id="3.40.350.10">
    <property type="entry name" value="Creatinase/prolidase N-terminal domain"/>
    <property type="match status" value="1"/>
</dbReference>
<dbReference type="InterPro" id="IPR036005">
    <property type="entry name" value="Creatinase/aminopeptidase-like"/>
</dbReference>
<comment type="similarity">
    <text evidence="9">Belongs to the peptidase M24B family. Eukaryotic-type prolidase subfamily.</text>
</comment>
<protein>
    <recommendedName>
        <fullName evidence="11">Xaa-Pro dipeptidase</fullName>
        <ecNumber evidence="10">3.4.13.9</ecNumber>
    </recommendedName>
    <alternativeName>
        <fullName evidence="14">Imidodipeptidase</fullName>
    </alternativeName>
    <alternativeName>
        <fullName evidence="12">Peptidase D</fullName>
    </alternativeName>
    <alternativeName>
        <fullName evidence="13">Proline dipeptidase</fullName>
    </alternativeName>
</protein>
<dbReference type="Pfam" id="PF05195">
    <property type="entry name" value="AMP_N"/>
    <property type="match status" value="1"/>
</dbReference>
<dbReference type="InterPro" id="IPR029149">
    <property type="entry name" value="Creatin/AminoP/Spt16_N"/>
</dbReference>
<dbReference type="PANTHER" id="PTHR48480:SF2">
    <property type="entry name" value="PEPTIDASE D"/>
    <property type="match status" value="1"/>
</dbReference>
<evidence type="ECO:0000256" key="8">
    <source>
        <dbReference type="ARBA" id="ARBA00023211"/>
    </source>
</evidence>
<dbReference type="EC" id="3.4.13.9" evidence="10"/>
<keyword evidence="6" id="KW-0224">Dipeptidase</keyword>